<comment type="catalytic activity">
    <reaction evidence="7">
        <text>DNA(n) + a 2'-deoxyribonucleoside 5'-triphosphate = DNA(n+1) + diphosphate</text>
        <dbReference type="Rhea" id="RHEA:22508"/>
        <dbReference type="Rhea" id="RHEA-COMP:17339"/>
        <dbReference type="Rhea" id="RHEA-COMP:17340"/>
        <dbReference type="ChEBI" id="CHEBI:33019"/>
        <dbReference type="ChEBI" id="CHEBI:61560"/>
        <dbReference type="ChEBI" id="CHEBI:173112"/>
        <dbReference type="EC" id="2.7.7.7"/>
    </reaction>
</comment>
<dbReference type="PANTHER" id="PTHR11669:SF8">
    <property type="entry name" value="DNA POLYMERASE III SUBUNIT DELTA"/>
    <property type="match status" value="1"/>
</dbReference>
<feature type="domain" description="DNA polymerase III delta subunit C-terminal" evidence="8">
    <location>
        <begin position="203"/>
        <end position="314"/>
    </location>
</feature>
<organism evidence="9 10">
    <name type="scientific">Zobellella denitrificans</name>
    <dbReference type="NCBI Taxonomy" id="347534"/>
    <lineage>
        <taxon>Bacteria</taxon>
        <taxon>Pseudomonadati</taxon>
        <taxon>Pseudomonadota</taxon>
        <taxon>Gammaproteobacteria</taxon>
        <taxon>Aeromonadales</taxon>
        <taxon>Aeromonadaceae</taxon>
        <taxon>Zobellella</taxon>
    </lineage>
</organism>
<dbReference type="GO" id="GO:0006261">
    <property type="term" value="P:DNA-templated DNA replication"/>
    <property type="evidence" value="ECO:0007669"/>
    <property type="project" value="TreeGrafter"/>
</dbReference>
<keyword evidence="3" id="KW-0808">Transferase</keyword>
<dbReference type="KEGG" id="zdf:AN401_08945"/>
<evidence type="ECO:0000256" key="1">
    <source>
        <dbReference type="ARBA" id="ARBA00012417"/>
    </source>
</evidence>
<keyword evidence="10" id="KW-1185">Reference proteome</keyword>
<name>A0A291HP93_9GAMM</name>
<keyword evidence="5" id="KW-0235">DNA replication</keyword>
<keyword evidence="6" id="KW-0239">DNA-directed DNA polymerase</keyword>
<evidence type="ECO:0000256" key="5">
    <source>
        <dbReference type="ARBA" id="ARBA00022705"/>
    </source>
</evidence>
<dbReference type="GO" id="GO:0008408">
    <property type="term" value="F:3'-5' exonuclease activity"/>
    <property type="evidence" value="ECO:0007669"/>
    <property type="project" value="InterPro"/>
</dbReference>
<gene>
    <name evidence="9" type="ORF">AN401_08945</name>
</gene>
<dbReference type="GO" id="GO:0003677">
    <property type="term" value="F:DNA binding"/>
    <property type="evidence" value="ECO:0007669"/>
    <property type="project" value="InterPro"/>
</dbReference>
<dbReference type="InterPro" id="IPR050238">
    <property type="entry name" value="DNA_Rep/Repair_Clamp_Loader"/>
</dbReference>
<dbReference type="SUPFAM" id="SSF48019">
    <property type="entry name" value="post-AAA+ oligomerization domain-like"/>
    <property type="match status" value="1"/>
</dbReference>
<dbReference type="PANTHER" id="PTHR11669">
    <property type="entry name" value="REPLICATION FACTOR C / DNA POLYMERASE III GAMMA-TAU SUBUNIT"/>
    <property type="match status" value="1"/>
</dbReference>
<dbReference type="GO" id="GO:0009360">
    <property type="term" value="C:DNA polymerase III complex"/>
    <property type="evidence" value="ECO:0007669"/>
    <property type="project" value="InterPro"/>
</dbReference>
<evidence type="ECO:0000256" key="7">
    <source>
        <dbReference type="ARBA" id="ARBA00049244"/>
    </source>
</evidence>
<dbReference type="InterPro" id="IPR004622">
    <property type="entry name" value="DNA_pol_HolB"/>
</dbReference>
<dbReference type="Pfam" id="PF13177">
    <property type="entry name" value="DNA_pol3_delta2"/>
    <property type="match status" value="1"/>
</dbReference>
<dbReference type="InterPro" id="IPR027417">
    <property type="entry name" value="P-loop_NTPase"/>
</dbReference>
<evidence type="ECO:0000313" key="10">
    <source>
        <dbReference type="Proteomes" id="UP000217763"/>
    </source>
</evidence>
<dbReference type="InterPro" id="IPR015199">
    <property type="entry name" value="DNA_pol_III_delta_C"/>
</dbReference>
<evidence type="ECO:0000256" key="6">
    <source>
        <dbReference type="ARBA" id="ARBA00022932"/>
    </source>
</evidence>
<sequence length="332" mass="35578">MYPWLSAPFLQLQALVRSGQLGHALLLKGGEGMGKGELAKELSRALLCQHTDVAPCEHCHACRLHAAGSHPDLHVIGGEERSIGIDAIRGLGQVLAESARLGHGKVAVIIGAERMTEAAANALLKTLEEPAGEATLVLTSSRPERLLPTIRSRCQQWLLPLPAPAMVLDWLAGEGLAGSQAALNLNQGSPLHTRDYLARGEDRQRQQLLEQFVALAGQPGPGIAALQSALLERPARLHWLHLLLQDALQLALEVQAPLRLDDAEPLSRRLSRLGPAALDTTLAALVELRHTLQPAAGRPLNAGLQLGLWLGRWTRPAVAYHQTTHSGDGFAG</sequence>
<accession>A0A291HP93</accession>
<evidence type="ECO:0000313" key="9">
    <source>
        <dbReference type="EMBL" id="ATG73965.1"/>
    </source>
</evidence>
<dbReference type="Pfam" id="PF09115">
    <property type="entry name" value="DNApol3-delta_C"/>
    <property type="match status" value="1"/>
</dbReference>
<dbReference type="EC" id="2.7.7.7" evidence="1"/>
<evidence type="ECO:0000256" key="3">
    <source>
        <dbReference type="ARBA" id="ARBA00022679"/>
    </source>
</evidence>
<dbReference type="AlphaFoldDB" id="A0A291HP93"/>
<dbReference type="Gene3D" id="3.40.50.300">
    <property type="entry name" value="P-loop containing nucleotide triphosphate hydrolases"/>
    <property type="match status" value="1"/>
</dbReference>
<reference evidence="10" key="1">
    <citation type="submission" date="2015-09" db="EMBL/GenBank/DDBJ databases">
        <authorList>
            <person name="Shao Z."/>
            <person name="Wang L."/>
        </authorList>
    </citation>
    <scope>NUCLEOTIDE SEQUENCE [LARGE SCALE GENOMIC DNA]</scope>
    <source>
        <strain evidence="10">F13-1</strain>
    </source>
</reference>
<keyword evidence="4" id="KW-0548">Nucleotidyltransferase</keyword>
<evidence type="ECO:0000256" key="4">
    <source>
        <dbReference type="ARBA" id="ARBA00022695"/>
    </source>
</evidence>
<dbReference type="EMBL" id="CP012621">
    <property type="protein sequence ID" value="ATG73965.1"/>
    <property type="molecule type" value="Genomic_DNA"/>
</dbReference>
<dbReference type="NCBIfam" id="TIGR00678">
    <property type="entry name" value="holB"/>
    <property type="match status" value="1"/>
</dbReference>
<dbReference type="RefSeq" id="WP_096779148.1">
    <property type="nucleotide sequence ID" value="NZ_CP012621.1"/>
</dbReference>
<dbReference type="Proteomes" id="UP000217763">
    <property type="component" value="Chromosome"/>
</dbReference>
<evidence type="ECO:0000256" key="2">
    <source>
        <dbReference type="ARBA" id="ARBA00014363"/>
    </source>
</evidence>
<evidence type="ECO:0000259" key="8">
    <source>
        <dbReference type="Pfam" id="PF09115"/>
    </source>
</evidence>
<dbReference type="InterPro" id="IPR008921">
    <property type="entry name" value="DNA_pol3_clamp-load_cplx_C"/>
</dbReference>
<proteinExistence type="predicted"/>
<protein>
    <recommendedName>
        <fullName evidence="2">DNA polymerase III subunit delta'</fullName>
        <ecNumber evidence="1">2.7.7.7</ecNumber>
    </recommendedName>
</protein>
<dbReference type="SUPFAM" id="SSF52540">
    <property type="entry name" value="P-loop containing nucleoside triphosphate hydrolases"/>
    <property type="match status" value="1"/>
</dbReference>
<dbReference type="GO" id="GO:0003887">
    <property type="term" value="F:DNA-directed DNA polymerase activity"/>
    <property type="evidence" value="ECO:0007669"/>
    <property type="project" value="UniProtKB-KW"/>
</dbReference>